<comment type="subcellular location">
    <subcellularLocation>
        <location evidence="2 18">Mitochondrion inner membrane</location>
        <topology evidence="2 18">Multi-pass membrane protein</topology>
    </subcellularLocation>
</comment>
<dbReference type="Pfam" id="PF00361">
    <property type="entry name" value="Proton_antipo_M"/>
    <property type="match status" value="1"/>
</dbReference>
<geneLocation type="mitochondrion" evidence="21"/>
<dbReference type="AlphaFoldDB" id="A0A5B9XY62"/>
<evidence type="ECO:0000256" key="19">
    <source>
        <dbReference type="SAM" id="SignalP"/>
    </source>
</evidence>
<evidence type="ECO:0000256" key="18">
    <source>
        <dbReference type="RuleBase" id="RU003403"/>
    </source>
</evidence>
<dbReference type="InterPro" id="IPR003917">
    <property type="entry name" value="NADH_UbQ_OxRdtase_chain2"/>
</dbReference>
<keyword evidence="9 18" id="KW-0999">Mitochondrion inner membrane</keyword>
<evidence type="ECO:0000256" key="13">
    <source>
        <dbReference type="ARBA" id="ARBA00023027"/>
    </source>
</evidence>
<feature type="domain" description="NADH:quinone oxidoreductase/Mrp antiporter transmembrane" evidence="20">
    <location>
        <begin position="24"/>
        <end position="284"/>
    </location>
</feature>
<keyword evidence="16 18" id="KW-0472">Membrane</keyword>
<keyword evidence="10 18" id="KW-1278">Translocase</keyword>
<evidence type="ECO:0000256" key="5">
    <source>
        <dbReference type="ARBA" id="ARBA00021008"/>
    </source>
</evidence>
<keyword evidence="12 18" id="KW-1133">Transmembrane helix</keyword>
<keyword evidence="6" id="KW-0813">Transport</keyword>
<comment type="similarity">
    <text evidence="3 18">Belongs to the complex I subunit 2 family.</text>
</comment>
<evidence type="ECO:0000256" key="8">
    <source>
        <dbReference type="ARBA" id="ARBA00022692"/>
    </source>
</evidence>
<feature type="transmembrane region" description="Helical" evidence="18">
    <location>
        <begin position="197"/>
        <end position="216"/>
    </location>
</feature>
<feature type="chain" id="PRO_5022901352" description="NADH-ubiquinone oxidoreductase chain 2" evidence="19">
    <location>
        <begin position="25"/>
        <end position="335"/>
    </location>
</feature>
<keyword evidence="15 18" id="KW-0496">Mitochondrion</keyword>
<feature type="transmembrane region" description="Helical" evidence="18">
    <location>
        <begin position="152"/>
        <end position="171"/>
    </location>
</feature>
<evidence type="ECO:0000256" key="1">
    <source>
        <dbReference type="ARBA" id="ARBA00003257"/>
    </source>
</evidence>
<gene>
    <name evidence="21" type="primary">nad2</name>
</gene>
<keyword evidence="14 18" id="KW-0830">Ubiquinone</keyword>
<keyword evidence="13 18" id="KW-0520">NAD</keyword>
<dbReference type="PANTHER" id="PTHR46552">
    <property type="entry name" value="NADH-UBIQUINONE OXIDOREDUCTASE CHAIN 2"/>
    <property type="match status" value="1"/>
</dbReference>
<dbReference type="InterPro" id="IPR001750">
    <property type="entry name" value="ND/Mrp_TM"/>
</dbReference>
<evidence type="ECO:0000256" key="14">
    <source>
        <dbReference type="ARBA" id="ARBA00023075"/>
    </source>
</evidence>
<evidence type="ECO:0000256" key="16">
    <source>
        <dbReference type="ARBA" id="ARBA00023136"/>
    </source>
</evidence>
<evidence type="ECO:0000256" key="11">
    <source>
        <dbReference type="ARBA" id="ARBA00022982"/>
    </source>
</evidence>
<keyword evidence="8 18" id="KW-0812">Transmembrane</keyword>
<dbReference type="GO" id="GO:0005743">
    <property type="term" value="C:mitochondrial inner membrane"/>
    <property type="evidence" value="ECO:0007669"/>
    <property type="project" value="UniProtKB-SubCell"/>
</dbReference>
<evidence type="ECO:0000256" key="3">
    <source>
        <dbReference type="ARBA" id="ARBA00007012"/>
    </source>
</evidence>
<feature type="transmembrane region" description="Helical" evidence="18">
    <location>
        <begin position="92"/>
        <end position="114"/>
    </location>
</feature>
<feature type="transmembrane region" description="Helical" evidence="18">
    <location>
        <begin position="58"/>
        <end position="80"/>
    </location>
</feature>
<evidence type="ECO:0000259" key="20">
    <source>
        <dbReference type="Pfam" id="PF00361"/>
    </source>
</evidence>
<evidence type="ECO:0000256" key="9">
    <source>
        <dbReference type="ARBA" id="ARBA00022792"/>
    </source>
</evidence>
<dbReference type="GO" id="GO:0008137">
    <property type="term" value="F:NADH dehydrogenase (ubiquinone) activity"/>
    <property type="evidence" value="ECO:0007669"/>
    <property type="project" value="UniProtKB-EC"/>
</dbReference>
<dbReference type="EMBL" id="MN027278">
    <property type="protein sequence ID" value="QEH58954.1"/>
    <property type="molecule type" value="Genomic_DNA"/>
</dbReference>
<comment type="function">
    <text evidence="1">Core subunit of the mitochondrial membrane respiratory chain NADH dehydrogenase (Complex I) that is believed to belong to the minimal assembly required for catalysis. Complex I functions in the transfer of electrons from NADH to the respiratory chain. The immediate electron acceptor for the enzyme is believed to be ubiquinone.</text>
</comment>
<comment type="catalytic activity">
    <reaction evidence="17 18">
        <text>a ubiquinone + NADH + 5 H(+)(in) = a ubiquinol + NAD(+) + 4 H(+)(out)</text>
        <dbReference type="Rhea" id="RHEA:29091"/>
        <dbReference type="Rhea" id="RHEA-COMP:9565"/>
        <dbReference type="Rhea" id="RHEA-COMP:9566"/>
        <dbReference type="ChEBI" id="CHEBI:15378"/>
        <dbReference type="ChEBI" id="CHEBI:16389"/>
        <dbReference type="ChEBI" id="CHEBI:17976"/>
        <dbReference type="ChEBI" id="CHEBI:57540"/>
        <dbReference type="ChEBI" id="CHEBI:57945"/>
        <dbReference type="EC" id="7.1.1.2"/>
    </reaction>
</comment>
<sequence>MMKMTTKMMMLTTLILSTILVLSSENWMSTWMGLEINMMSFVPLMEKEKSLNSSESKMMYFLIQSMSSILFVFMVIMEPMIMIKEELMKNMFMIVISISMMTKMGMAPMHMWFVNIIKKMSWKTCMILMTWQKIAPMFILSNTIMNLKLISWWSIMSVIMGAIGGINQTSIKKMMAFSSINHLGWMTMCMKFDNEMWMKYIIIYSAMLILILKTLSDKSIMYMNQINMNMKTQMEKMNLLIMMLSLGGLPPFIGFLPKWMVIQSMINTKSMFIVIILMMSSMITLFYYLRMMTPIIMIQSTTNKWNNKSFKMKKSFMMSIIINMMLPLTMIINML</sequence>
<protein>
    <recommendedName>
        <fullName evidence="5 18">NADH-ubiquinone oxidoreductase chain 2</fullName>
        <ecNumber evidence="4 18">7.1.1.2</ecNumber>
    </recommendedName>
</protein>
<feature type="transmembrane region" description="Helical" evidence="18">
    <location>
        <begin position="271"/>
        <end position="289"/>
    </location>
</feature>
<evidence type="ECO:0000256" key="15">
    <source>
        <dbReference type="ARBA" id="ARBA00023128"/>
    </source>
</evidence>
<comment type="function">
    <text evidence="18">Core subunit of the mitochondrial membrane respiratory chain NADH dehydrogenase (Complex I) which catalyzes electron transfer from NADH through the respiratory chain, using ubiquinone as an electron acceptor. Essential for the catalytic activity and assembly of complex I.</text>
</comment>
<dbReference type="PANTHER" id="PTHR46552:SF1">
    <property type="entry name" value="NADH-UBIQUINONE OXIDOREDUCTASE CHAIN 2"/>
    <property type="match status" value="1"/>
</dbReference>
<keyword evidence="7 18" id="KW-0679">Respiratory chain</keyword>
<dbReference type="PRINTS" id="PR01436">
    <property type="entry name" value="NADHDHGNASE2"/>
</dbReference>
<proteinExistence type="inferred from homology"/>
<dbReference type="GO" id="GO:0006120">
    <property type="term" value="P:mitochondrial electron transport, NADH to ubiquinone"/>
    <property type="evidence" value="ECO:0007669"/>
    <property type="project" value="InterPro"/>
</dbReference>
<feature type="transmembrane region" description="Helical" evidence="18">
    <location>
        <begin position="237"/>
        <end position="259"/>
    </location>
</feature>
<name>A0A5B9XY62_9HEMI</name>
<organism evidence="21">
    <name type="scientific">Metrocoris sp. XD-2019</name>
    <dbReference type="NCBI Taxonomy" id="2581068"/>
    <lineage>
        <taxon>Eukaryota</taxon>
        <taxon>Metazoa</taxon>
        <taxon>Ecdysozoa</taxon>
        <taxon>Arthropoda</taxon>
        <taxon>Hexapoda</taxon>
        <taxon>Insecta</taxon>
        <taxon>Pterygota</taxon>
        <taxon>Neoptera</taxon>
        <taxon>Paraneoptera</taxon>
        <taxon>Hemiptera</taxon>
        <taxon>Heteroptera</taxon>
        <taxon>Gerromorpha</taxon>
        <taxon>Gerroidea</taxon>
        <taxon>Gerridae</taxon>
        <taxon>Halobatinae</taxon>
        <taxon>Metrocoris</taxon>
    </lineage>
</organism>
<dbReference type="InterPro" id="IPR050175">
    <property type="entry name" value="Complex_I_Subunit_2"/>
</dbReference>
<dbReference type="EC" id="7.1.1.2" evidence="4 18"/>
<evidence type="ECO:0000256" key="2">
    <source>
        <dbReference type="ARBA" id="ARBA00004448"/>
    </source>
</evidence>
<reference evidence="21" key="1">
    <citation type="submission" date="2019-06" db="EMBL/GenBank/DDBJ databases">
        <authorList>
            <person name="Esemu S.N."/>
            <person name="Dong X."/>
            <person name="Hartley C.S."/>
            <person name="Post R.J."/>
            <person name="Ndip L.M."/>
            <person name="Darby A.C."/>
            <person name="Makepeace B.L."/>
        </authorList>
    </citation>
    <scope>NUCLEOTIDE SEQUENCE</scope>
</reference>
<keyword evidence="19" id="KW-0732">Signal</keyword>
<keyword evidence="11 18" id="KW-0249">Electron transport</keyword>
<feature type="signal peptide" evidence="19">
    <location>
        <begin position="1"/>
        <end position="24"/>
    </location>
</feature>
<evidence type="ECO:0000313" key="21">
    <source>
        <dbReference type="EMBL" id="QEH58954.1"/>
    </source>
</evidence>
<evidence type="ECO:0000256" key="17">
    <source>
        <dbReference type="ARBA" id="ARBA00049551"/>
    </source>
</evidence>
<evidence type="ECO:0000256" key="10">
    <source>
        <dbReference type="ARBA" id="ARBA00022967"/>
    </source>
</evidence>
<evidence type="ECO:0000256" key="4">
    <source>
        <dbReference type="ARBA" id="ARBA00012944"/>
    </source>
</evidence>
<feature type="transmembrane region" description="Helical" evidence="18">
    <location>
        <begin position="316"/>
        <end position="334"/>
    </location>
</feature>
<accession>A0A5B9XY62</accession>
<evidence type="ECO:0000256" key="12">
    <source>
        <dbReference type="ARBA" id="ARBA00022989"/>
    </source>
</evidence>
<evidence type="ECO:0000256" key="7">
    <source>
        <dbReference type="ARBA" id="ARBA00022660"/>
    </source>
</evidence>
<evidence type="ECO:0000256" key="6">
    <source>
        <dbReference type="ARBA" id="ARBA00022448"/>
    </source>
</evidence>